<protein>
    <submittedName>
        <fullName evidence="1">Uncharacterized protein</fullName>
    </submittedName>
</protein>
<accession>A0A6J5NKN1</accession>
<name>A0A6J5NKN1_9CAUD</name>
<dbReference type="EMBL" id="LR796692">
    <property type="protein sequence ID" value="CAB4159929.1"/>
    <property type="molecule type" value="Genomic_DNA"/>
</dbReference>
<evidence type="ECO:0000313" key="1">
    <source>
        <dbReference type="EMBL" id="CAB4159929.1"/>
    </source>
</evidence>
<organism evidence="1">
    <name type="scientific">uncultured Caudovirales phage</name>
    <dbReference type="NCBI Taxonomy" id="2100421"/>
    <lineage>
        <taxon>Viruses</taxon>
        <taxon>Duplodnaviria</taxon>
        <taxon>Heunggongvirae</taxon>
        <taxon>Uroviricota</taxon>
        <taxon>Caudoviricetes</taxon>
        <taxon>Peduoviridae</taxon>
        <taxon>Maltschvirus</taxon>
        <taxon>Maltschvirus maltsch</taxon>
    </lineage>
</organism>
<sequence length="108" mass="12116">MSAKIDAITQVSEHADGTWWAASMRAINHLAKTRDTFTADDVLELVEAQGYRTKENRAMGGVMRHAQTKGIIEITDVFEPSHNKRKHASPTRVWRSLIVPAQMELASE</sequence>
<proteinExistence type="predicted"/>
<gene>
    <name evidence="1" type="ORF">UFOVP722_16</name>
</gene>
<reference evidence="1" key="1">
    <citation type="submission" date="2020-04" db="EMBL/GenBank/DDBJ databases">
        <authorList>
            <person name="Chiriac C."/>
            <person name="Salcher M."/>
            <person name="Ghai R."/>
            <person name="Kavagutti S V."/>
        </authorList>
    </citation>
    <scope>NUCLEOTIDE SEQUENCE</scope>
</reference>